<comment type="caution">
    <text evidence="1">The sequence shown here is derived from an EMBL/GenBank/DDBJ whole genome shotgun (WGS) entry which is preliminary data.</text>
</comment>
<evidence type="ECO:0000313" key="1">
    <source>
        <dbReference type="EMBL" id="NDW13927.1"/>
    </source>
</evidence>
<name>A0A6N9T9E8_9ALTE</name>
<accession>A0A6N9T9E8</accession>
<proteinExistence type="predicted"/>
<protein>
    <submittedName>
        <fullName evidence="1">Uncharacterized protein</fullName>
    </submittedName>
</protein>
<dbReference type="Proteomes" id="UP000471381">
    <property type="component" value="Unassembled WGS sequence"/>
</dbReference>
<keyword evidence="2" id="KW-1185">Reference proteome</keyword>
<organism evidence="1 2">
    <name type="scientific">Alteromonas genovensis</name>
    <dbReference type="NCBI Taxonomy" id="471225"/>
    <lineage>
        <taxon>Bacteria</taxon>
        <taxon>Pseudomonadati</taxon>
        <taxon>Pseudomonadota</taxon>
        <taxon>Gammaproteobacteria</taxon>
        <taxon>Alteromonadales</taxon>
        <taxon>Alteromonadaceae</taxon>
        <taxon>Alteromonas/Salinimonas group</taxon>
        <taxon>Alteromonas</taxon>
    </lineage>
</organism>
<reference evidence="1 2" key="1">
    <citation type="submission" date="2020-01" db="EMBL/GenBank/DDBJ databases">
        <title>Genomes of bacteria type strains.</title>
        <authorList>
            <person name="Chen J."/>
            <person name="Zhu S."/>
            <person name="Yang J."/>
        </authorList>
    </citation>
    <scope>NUCLEOTIDE SEQUENCE [LARGE SCALE GENOMIC DNA]</scope>
    <source>
        <strain evidence="1 2">LMG 24078</strain>
    </source>
</reference>
<dbReference type="EMBL" id="JAAAWO010000001">
    <property type="protein sequence ID" value="NDW13927.1"/>
    <property type="molecule type" value="Genomic_DNA"/>
</dbReference>
<dbReference type="RefSeq" id="WP_163104273.1">
    <property type="nucleotide sequence ID" value="NZ_JAAAWO010000001.1"/>
</dbReference>
<evidence type="ECO:0000313" key="2">
    <source>
        <dbReference type="Proteomes" id="UP000471381"/>
    </source>
</evidence>
<dbReference type="AlphaFoldDB" id="A0A6N9T9E8"/>
<gene>
    <name evidence="1" type="ORF">GTQ48_00075</name>
</gene>
<sequence length="161" mass="18194">MTSPQRTLVALDMLSDDINLLNDSQVNSELHFKLLSDFLVQLNQLNDSVQLESEAAMKRLFVGSLFEQAIGRKSMVTVYMKLLNYVLTAWDATLKADAIINDNFDNNADVRLELLQVKAIKAKSQLKTVASAMGKQDYEAFCSLLGLTADKWQWDTLRARF</sequence>